<feature type="domain" description="YCII-related" evidence="2">
    <location>
        <begin position="29"/>
        <end position="98"/>
    </location>
</feature>
<accession>A0A7X5V7T4</accession>
<name>A0A7X5V7T4_9ACTN</name>
<organism evidence="3 4">
    <name type="scientific">Kribbella shirazensis</name>
    <dbReference type="NCBI Taxonomy" id="1105143"/>
    <lineage>
        <taxon>Bacteria</taxon>
        <taxon>Bacillati</taxon>
        <taxon>Actinomycetota</taxon>
        <taxon>Actinomycetes</taxon>
        <taxon>Propionibacteriales</taxon>
        <taxon>Kribbellaceae</taxon>
        <taxon>Kribbella</taxon>
    </lineage>
</organism>
<dbReference type="InterPro" id="IPR005545">
    <property type="entry name" value="YCII"/>
</dbReference>
<gene>
    <name evidence="3" type="ORF">BJY22_001165</name>
</gene>
<dbReference type="InterPro" id="IPR011008">
    <property type="entry name" value="Dimeric_a/b-barrel"/>
</dbReference>
<reference evidence="3 4" key="1">
    <citation type="submission" date="2020-03" db="EMBL/GenBank/DDBJ databases">
        <title>Sequencing the genomes of 1000 actinobacteria strains.</title>
        <authorList>
            <person name="Klenk H.-P."/>
        </authorList>
    </citation>
    <scope>NUCLEOTIDE SEQUENCE [LARGE SCALE GENOMIC DNA]</scope>
    <source>
        <strain evidence="3 4">DSM 45490</strain>
    </source>
</reference>
<dbReference type="EMBL" id="JAASRO010000001">
    <property type="protein sequence ID" value="NIK55448.1"/>
    <property type="molecule type" value="Genomic_DNA"/>
</dbReference>
<proteinExistence type="inferred from homology"/>
<dbReference type="Pfam" id="PF03795">
    <property type="entry name" value="YCII"/>
    <property type="match status" value="1"/>
</dbReference>
<evidence type="ECO:0000313" key="4">
    <source>
        <dbReference type="Proteomes" id="UP000555407"/>
    </source>
</evidence>
<protein>
    <recommendedName>
        <fullName evidence="2">YCII-related domain-containing protein</fullName>
    </recommendedName>
</protein>
<dbReference type="SUPFAM" id="SSF54909">
    <property type="entry name" value="Dimeric alpha+beta barrel"/>
    <property type="match status" value="1"/>
</dbReference>
<dbReference type="Gene3D" id="3.30.70.1060">
    <property type="entry name" value="Dimeric alpha+beta barrel"/>
    <property type="match status" value="1"/>
</dbReference>
<evidence type="ECO:0000259" key="2">
    <source>
        <dbReference type="Pfam" id="PF03795"/>
    </source>
</evidence>
<comment type="similarity">
    <text evidence="1">Belongs to the YciI family.</text>
</comment>
<dbReference type="RefSeq" id="WP_167204143.1">
    <property type="nucleotide sequence ID" value="NZ_JAASRO010000001.1"/>
</dbReference>
<evidence type="ECO:0000256" key="1">
    <source>
        <dbReference type="ARBA" id="ARBA00007689"/>
    </source>
</evidence>
<sequence>MAEYLITFNDEWVPEHTGEQLRDKSVAGRAVIAEMEAAGVFVFSNGGIDGSTAICSVEAKDGEPIFSDGPYVESKEHLGGFAVVDVPDDEAARYWAGRLAVALDWPQEVHRFPGSERHNHPTETK</sequence>
<comment type="caution">
    <text evidence="3">The sequence shown here is derived from an EMBL/GenBank/DDBJ whole genome shotgun (WGS) entry which is preliminary data.</text>
</comment>
<dbReference type="Proteomes" id="UP000555407">
    <property type="component" value="Unassembled WGS sequence"/>
</dbReference>
<evidence type="ECO:0000313" key="3">
    <source>
        <dbReference type="EMBL" id="NIK55448.1"/>
    </source>
</evidence>
<dbReference type="AlphaFoldDB" id="A0A7X5V7T4"/>
<keyword evidence="4" id="KW-1185">Reference proteome</keyword>